<dbReference type="FunFam" id="1.20.5.340:FF:000011">
    <property type="entry name" value="Stromal interaction molecule 1"/>
    <property type="match status" value="1"/>
</dbReference>
<feature type="region of interest" description="Disordered" evidence="15">
    <location>
        <begin position="605"/>
        <end position="626"/>
    </location>
</feature>
<dbReference type="GO" id="GO:0005783">
    <property type="term" value="C:endoplasmic reticulum"/>
    <property type="evidence" value="ECO:0007669"/>
    <property type="project" value="TreeGrafter"/>
</dbReference>
<keyword evidence="12" id="KW-0325">Glycoprotein</keyword>
<dbReference type="Proteomes" id="UP000265000">
    <property type="component" value="Unplaced"/>
</dbReference>
<dbReference type="Gene3D" id="1.20.5.340">
    <property type="match status" value="1"/>
</dbReference>
<reference evidence="19" key="2">
    <citation type="submission" date="2025-05" db="UniProtKB">
        <authorList>
            <consortium name="Ensembl"/>
        </authorList>
    </citation>
    <scope>IDENTIFICATION</scope>
</reference>
<dbReference type="CDD" id="cd11722">
    <property type="entry name" value="SOAR"/>
    <property type="match status" value="1"/>
</dbReference>
<dbReference type="PROSITE" id="PS50105">
    <property type="entry name" value="SAM_DOMAIN"/>
    <property type="match status" value="1"/>
</dbReference>
<evidence type="ECO:0000256" key="10">
    <source>
        <dbReference type="ARBA" id="ARBA00023065"/>
    </source>
</evidence>
<keyword evidence="7" id="KW-0106">Calcium</keyword>
<evidence type="ECO:0000256" key="2">
    <source>
        <dbReference type="ARBA" id="ARBA00022553"/>
    </source>
</evidence>
<dbReference type="GeneTree" id="ENSGT00390000000214"/>
<evidence type="ECO:0000256" key="12">
    <source>
        <dbReference type="ARBA" id="ARBA00023180"/>
    </source>
</evidence>
<evidence type="ECO:0000256" key="16">
    <source>
        <dbReference type="SAM" id="SignalP"/>
    </source>
</evidence>
<dbReference type="InterPro" id="IPR013761">
    <property type="entry name" value="SAM/pointed_sf"/>
</dbReference>
<keyword evidence="5" id="KW-0479">Metal-binding</keyword>
<keyword evidence="20" id="KW-1185">Reference proteome</keyword>
<evidence type="ECO:0000256" key="8">
    <source>
        <dbReference type="ARBA" id="ARBA00022989"/>
    </source>
</evidence>
<evidence type="ECO:0000256" key="9">
    <source>
        <dbReference type="ARBA" id="ARBA00023054"/>
    </source>
</evidence>
<dbReference type="GeneID" id="105921687"/>
<keyword evidence="4" id="KW-0812">Transmembrane</keyword>
<dbReference type="Pfam" id="PF25578">
    <property type="entry name" value="EF-hand_STIM1"/>
    <property type="match status" value="1"/>
</dbReference>
<dbReference type="GO" id="GO:0006874">
    <property type="term" value="P:intracellular calcium ion homeostasis"/>
    <property type="evidence" value="ECO:0007669"/>
    <property type="project" value="TreeGrafter"/>
</dbReference>
<dbReference type="GO" id="GO:0002115">
    <property type="term" value="P:store-operated calcium entry"/>
    <property type="evidence" value="ECO:0007669"/>
    <property type="project" value="TreeGrafter"/>
</dbReference>
<dbReference type="InterPro" id="IPR057835">
    <property type="entry name" value="EF-hand_STIM1/2"/>
</dbReference>
<dbReference type="Pfam" id="PF07647">
    <property type="entry name" value="SAM_2"/>
    <property type="match status" value="1"/>
</dbReference>
<dbReference type="InterPro" id="IPR032393">
    <property type="entry name" value="SOAR_STIM1/2"/>
</dbReference>
<evidence type="ECO:0000313" key="19">
    <source>
        <dbReference type="Ensembl" id="ENSFHEP00000013745.1"/>
    </source>
</evidence>
<dbReference type="GO" id="GO:0005509">
    <property type="term" value="F:calcium ion binding"/>
    <property type="evidence" value="ECO:0007669"/>
    <property type="project" value="TreeGrafter"/>
</dbReference>
<keyword evidence="9 14" id="KW-0175">Coiled coil</keyword>
<dbReference type="STRING" id="8078.ENSFHEP00000013745"/>
<dbReference type="Gene3D" id="1.10.238.180">
    <property type="match status" value="1"/>
</dbReference>
<proteinExistence type="predicted"/>
<feature type="coiled-coil region" evidence="14">
    <location>
        <begin position="237"/>
        <end position="278"/>
    </location>
</feature>
<sequence>MLVISIAFLVFPAALFVAAQSVGELHGLTSHGGHAGFDPPDPCMTIFPPCLSEADRYSLEALRNIHQMMDDDQDGGIEVEESMEFIIEDMKQQQTHKHSNLHREDQHITVEELWRGWKSSEVHNWTLDDVLRWLKDFVELPQYERNFKDFKVNGNTLPRIAANEPSFLSAQLKVLDQRDKQKLNIKALDVVLFGPPTRPPHNYMKDLLLIVSVVMGIGGCWFAQAQNKASKFHVARMMKDLESLQRAEQSLTDLQEQLERAQEEKRSVAVEKQYLEEKMRDEIIGAQEEAHRLHELRQGAVSELSRLRYAEEELEQVRGALKQAEKEMIASWTFSGALQQWLQLTHEVEVKYYNVKKHSAELQLGAAKEEAERIKKKRGSVLGTFHMAHSSSLDNVDHKIMEAKHALSEVTACLRERLHRWQQIELLCGFPIMRNPGLTNLTAQLYSDSTALGFPRVSQSSCSCRSSVHGSIEDLLDEPAAPIMPQMPVPIPPLKRSPRLRGSTISRARRPGVIPPAQPTMISSDPDLIPIRSPYSCYDDGEELLRQTLKKQDSQEKFYDSEFIASPSHSKMFSSPPTLEASSRRFYHDEAELCADSPVTKPLSEHLEASAESPVHKMSEEEDETPADLDFSCRKMAKDKSMDPSLETSSFQISNEEFHPNAAPKKLYRRRSEVSMDVVLRKGLSLDLDTEDSPTKTEKDTTEDLMNVSSRNLYKERYDVDPLEMKKSYRHELETSTEAHRIISRDIMETSINGASRKKMRDDTDHSIETRRLTRNSMGMSQDTASWKHLLSTGDRHHESSLIAAPKDKISDSAMIPQRKISRDELEYCADTASIKMHPRETMETFRDTSSVKDTAEFGLESSKSRGILRNEGEMSSGSVRRRIVGIPSSGTGSTDAFSENISWDRVNAPVDMHKHLTMREDFGGFESSSLPCRIGQPDLMQTSQVPWQSSSDLCAAGHLSQLVYDGILEKSCSSMASVPTPLSASTPNLPHSRLPAEVESPLSPTKAGHSSLASPHESGEDKNKDKDKSRKTLKLKNLFKKKNEPTPEKSHSGLQKL</sequence>
<keyword evidence="8" id="KW-1133">Transmembrane helix</keyword>
<keyword evidence="6 16" id="KW-0732">Signal</keyword>
<dbReference type="OrthoDB" id="9986177at2759"/>
<dbReference type="FunFam" id="1.10.150.50:FF:000009">
    <property type="entry name" value="Stromal interaction molecule 1"/>
    <property type="match status" value="1"/>
</dbReference>
<feature type="domain" description="SAM" evidence="17">
    <location>
        <begin position="125"/>
        <end position="183"/>
    </location>
</feature>
<dbReference type="InterPro" id="IPR037608">
    <property type="entry name" value="STIM1/2"/>
</dbReference>
<evidence type="ECO:0000256" key="15">
    <source>
        <dbReference type="SAM" id="MobiDB-lite"/>
    </source>
</evidence>
<dbReference type="Gene3D" id="1.10.150.50">
    <property type="entry name" value="Transcription Factor, Ets-1"/>
    <property type="match status" value="1"/>
</dbReference>
<dbReference type="EMBL" id="GCES01147823">
    <property type="protein sequence ID" value="JAQ38499.1"/>
    <property type="molecule type" value="Transcribed_RNA"/>
</dbReference>
<dbReference type="Gene3D" id="1.10.287.3550">
    <property type="match status" value="1"/>
</dbReference>
<evidence type="ECO:0000256" key="7">
    <source>
        <dbReference type="ARBA" id="ARBA00022837"/>
    </source>
</evidence>
<evidence type="ECO:0000256" key="3">
    <source>
        <dbReference type="ARBA" id="ARBA00022568"/>
    </source>
</evidence>
<evidence type="ECO:0000256" key="6">
    <source>
        <dbReference type="ARBA" id="ARBA00022729"/>
    </source>
</evidence>
<feature type="compositionally biased region" description="Basic and acidic residues" evidence="15">
    <location>
        <begin position="1042"/>
        <end position="1052"/>
    </location>
</feature>
<keyword evidence="1" id="KW-0813">Transport</keyword>
<evidence type="ECO:0000313" key="18">
    <source>
        <dbReference type="EMBL" id="JAQ38499.1"/>
    </source>
</evidence>
<dbReference type="PANTHER" id="PTHR15136">
    <property type="entry name" value="STROMAL INTERACTION MOLECULE HOMOLOG"/>
    <property type="match status" value="1"/>
</dbReference>
<evidence type="ECO:0000256" key="11">
    <source>
        <dbReference type="ARBA" id="ARBA00023136"/>
    </source>
</evidence>
<dbReference type="InterPro" id="IPR001660">
    <property type="entry name" value="SAM"/>
</dbReference>
<comment type="subcellular location">
    <subcellularLocation>
        <location evidence="13">Endomembrane system</location>
        <topology evidence="13">Single-pass type I membrane protein</topology>
    </subcellularLocation>
</comment>
<protein>
    <submittedName>
        <fullName evidence="18 19">Stromal interaction molecule 2</fullName>
    </submittedName>
</protein>
<reference evidence="18" key="1">
    <citation type="submission" date="2015-01" db="EMBL/GenBank/DDBJ databases">
        <title>EvidentialGene: Evidence-directed Construction of Complete mRNA Transcriptomes without Genomes.</title>
        <authorList>
            <person name="Gilbert D.G."/>
        </authorList>
    </citation>
    <scope>NUCLEOTIDE SEQUENCE</scope>
</reference>
<feature type="region of interest" description="Disordered" evidence="15">
    <location>
        <begin position="977"/>
        <end position="1058"/>
    </location>
</feature>
<accession>A0A146P3H2</accession>
<feature type="compositionally biased region" description="Basic residues" evidence="15">
    <location>
        <begin position="1032"/>
        <end position="1041"/>
    </location>
</feature>
<evidence type="ECO:0000256" key="5">
    <source>
        <dbReference type="ARBA" id="ARBA00022723"/>
    </source>
</evidence>
<keyword evidence="11" id="KW-0472">Membrane</keyword>
<name>A0A146P3H2_FUNHE</name>
<dbReference type="GO" id="GO:0005246">
    <property type="term" value="F:calcium channel regulator activity"/>
    <property type="evidence" value="ECO:0007669"/>
    <property type="project" value="InterPro"/>
</dbReference>
<evidence type="ECO:0000256" key="4">
    <source>
        <dbReference type="ARBA" id="ARBA00022692"/>
    </source>
</evidence>
<dbReference type="PANTHER" id="PTHR15136:SF12">
    <property type="entry name" value="STROMAL INTERACTION MOLECULE 2 ISOFORM X1"/>
    <property type="match status" value="1"/>
</dbReference>
<feature type="compositionally biased region" description="Polar residues" evidence="15">
    <location>
        <begin position="977"/>
        <end position="990"/>
    </location>
</feature>
<dbReference type="AlphaFoldDB" id="A0A146P3H2"/>
<dbReference type="GO" id="GO:0051049">
    <property type="term" value="P:regulation of transport"/>
    <property type="evidence" value="ECO:0007669"/>
    <property type="project" value="UniProtKB-ARBA"/>
</dbReference>
<dbReference type="Pfam" id="PF16533">
    <property type="entry name" value="SOAR"/>
    <property type="match status" value="1"/>
</dbReference>
<dbReference type="FunFam" id="1.10.238.180:FF:000001">
    <property type="entry name" value="Stromal interaction molecule 1"/>
    <property type="match status" value="1"/>
</dbReference>
<evidence type="ECO:0000256" key="14">
    <source>
        <dbReference type="SAM" id="Coils"/>
    </source>
</evidence>
<feature type="chain" id="PRO_5044548848" evidence="16">
    <location>
        <begin position="20"/>
        <end position="1058"/>
    </location>
</feature>
<dbReference type="SUPFAM" id="SSF47769">
    <property type="entry name" value="SAM/Pointed domain"/>
    <property type="match status" value="1"/>
</dbReference>
<evidence type="ECO:0000259" key="17">
    <source>
        <dbReference type="PROSITE" id="PS50105"/>
    </source>
</evidence>
<keyword evidence="10" id="KW-0406">Ion transport</keyword>
<keyword evidence="2" id="KW-0597">Phosphoprotein</keyword>
<feature type="compositionally biased region" description="Basic and acidic residues" evidence="15">
    <location>
        <begin position="1018"/>
        <end position="1031"/>
    </location>
</feature>
<evidence type="ECO:0000256" key="13">
    <source>
        <dbReference type="ARBA" id="ARBA00046288"/>
    </source>
</evidence>
<evidence type="ECO:0000256" key="1">
    <source>
        <dbReference type="ARBA" id="ARBA00022448"/>
    </source>
</evidence>
<organism evidence="18">
    <name type="scientific">Fundulus heteroclitus</name>
    <name type="common">Killifish</name>
    <name type="synonym">Mummichog</name>
    <dbReference type="NCBI Taxonomy" id="8078"/>
    <lineage>
        <taxon>Eukaryota</taxon>
        <taxon>Metazoa</taxon>
        <taxon>Chordata</taxon>
        <taxon>Craniata</taxon>
        <taxon>Vertebrata</taxon>
        <taxon>Euteleostomi</taxon>
        <taxon>Actinopterygii</taxon>
        <taxon>Neopterygii</taxon>
        <taxon>Teleostei</taxon>
        <taxon>Neoteleostei</taxon>
        <taxon>Acanthomorphata</taxon>
        <taxon>Ovalentaria</taxon>
        <taxon>Atherinomorphae</taxon>
        <taxon>Cyprinodontiformes</taxon>
        <taxon>Fundulidae</taxon>
        <taxon>Fundulus</taxon>
    </lineage>
</organism>
<dbReference type="GO" id="GO:0005886">
    <property type="term" value="C:plasma membrane"/>
    <property type="evidence" value="ECO:0007669"/>
    <property type="project" value="TreeGrafter"/>
</dbReference>
<feature type="compositionally biased region" description="Basic and acidic residues" evidence="15">
    <location>
        <begin position="605"/>
        <end position="619"/>
    </location>
</feature>
<dbReference type="Ensembl" id="ENSFHET00000021375.1">
    <property type="protein sequence ID" value="ENSFHEP00000013745.1"/>
    <property type="gene ID" value="ENSFHEG00000015262.1"/>
</dbReference>
<keyword evidence="3" id="KW-0109">Calcium transport</keyword>
<feature type="signal peptide" evidence="16">
    <location>
        <begin position="1"/>
        <end position="19"/>
    </location>
</feature>
<evidence type="ECO:0000313" key="20">
    <source>
        <dbReference type="Proteomes" id="UP000265000"/>
    </source>
</evidence>